<dbReference type="GO" id="GO:0039615">
    <property type="term" value="C:T=1 icosahedral viral capsid"/>
    <property type="evidence" value="ECO:0007669"/>
    <property type="project" value="UniProtKB-UniRule"/>
</dbReference>
<name>A0A3S8RK79_9VIRU</name>
<comment type="subcellular location">
    <subcellularLocation>
        <location evidence="1 6">Virion</location>
    </subcellularLocation>
</comment>
<accession>A0A3S8RK79</accession>
<evidence type="ECO:0000256" key="3">
    <source>
        <dbReference type="ARBA" id="ARBA00022431"/>
    </source>
</evidence>
<evidence type="ECO:0000256" key="2">
    <source>
        <dbReference type="ARBA" id="ARBA00006131"/>
    </source>
</evidence>
<organism evidence="7">
    <name type="scientific">Torque teno mini virus 10</name>
    <dbReference type="NCBI Taxonomy" id="2065036"/>
    <lineage>
        <taxon>Viruses</taxon>
        <taxon>Monodnaviria</taxon>
        <taxon>Shotokuvirae</taxon>
        <taxon>Commensaviricota</taxon>
        <taxon>Cardeaviricetes</taxon>
        <taxon>Sanitavirales</taxon>
        <taxon>Anelloviridae</taxon>
        <taxon>Betatorquevirus</taxon>
        <taxon>Betatorquevirus homini10</taxon>
    </lineage>
</organism>
<sequence length="663" mass="78839">MPWYRRRYRWRPTWRRRRNRFWKRTRRTVQYGRYRRRRWVRKRKFRKRKLNKIILKQFQPQTIKRVKIKGLECLFQCNAKKIYFNFHMYETSTVPPHLPGRGGWSCKVFTLNALYDAFKHCRNVWTGSNHNLPLVRYMGCKFTLYQSETQEYVFKYQNHYPMVSTIESYNACQPSMLMMDNRTKKIPSKKTKHKRKPYTIVKIRPPAQMQNKWYFTHDIANTPLLLIYSAACSFDNYYISTDSERTNISIPLLRTGIFSNTNFQNKGTNPYWCTKTPKEEKVYLYATAHAPETDQSYLVKNLICLGNTTQYVGGFAYADQHKPITKWDEMTTKAHQMWRNPFYKDYLNNEGTYTILQSTVSWATLINRQEKGKLQKTEYTEIDELYDTIRYSPNRDTGENNICYFKPITKDENSWNPPDDTSIINHGFPLYILLWGYTDVIKRMQKYNSLETNYCLLFSSPHTTPPRTKAVMLNTSFIHGNSPSENQFNILDYNRWYPSLQMQYETINNICASGPGTPKLGLQKTTEAKCKYTFYFKFGGKPPKMSEIEDPGDQHSYPIPNNLTGRSTIESPTEPIHTFLHNFDTKRDIITTKAAKSIKKDYETKKSLFTDGTNSKQEEIYYPQKKTTTEKEKETLQSIIQQLQQQHILKRRINQELMWNQNT</sequence>
<keyword evidence="5 6" id="KW-0946">Virion</keyword>
<gene>
    <name evidence="7" type="primary">ORF1</name>
</gene>
<protein>
    <recommendedName>
        <fullName evidence="6">Capsid protein</fullName>
    </recommendedName>
</protein>
<proteinExistence type="inferred from homology"/>
<evidence type="ECO:0000256" key="1">
    <source>
        <dbReference type="ARBA" id="ARBA00004328"/>
    </source>
</evidence>
<evidence type="ECO:0000256" key="4">
    <source>
        <dbReference type="ARBA" id="ARBA00022561"/>
    </source>
</evidence>
<keyword evidence="4 6" id="KW-0167">Capsid protein</keyword>
<evidence type="ECO:0000256" key="6">
    <source>
        <dbReference type="RuleBase" id="RU361230"/>
    </source>
</evidence>
<dbReference type="InterPro" id="IPR004219">
    <property type="entry name" value="TTvirus_Unk"/>
</dbReference>
<evidence type="ECO:0000313" key="7">
    <source>
        <dbReference type="EMBL" id="AZK35816.1"/>
    </source>
</evidence>
<dbReference type="Pfam" id="PF02956">
    <property type="entry name" value="TT_ORF1"/>
    <property type="match status" value="1"/>
</dbReference>
<evidence type="ECO:0000256" key="5">
    <source>
        <dbReference type="ARBA" id="ARBA00022844"/>
    </source>
</evidence>
<dbReference type="EMBL" id="MH017547">
    <property type="protein sequence ID" value="AZK35816.1"/>
    <property type="molecule type" value="Genomic_DNA"/>
</dbReference>
<keyword evidence="3 6" id="KW-1140">T=1 icosahedral capsid protein</keyword>
<comment type="function">
    <text evidence="6">Self-assembles to form an icosahedral capsid.</text>
</comment>
<comment type="similarity">
    <text evidence="2 6">Belongs to the anelloviridae capsid protein family.</text>
</comment>
<reference evidence="7" key="1">
    <citation type="journal article" date="2019" name="Sci. Rep.">
        <title>Viral metagenomics revealed novel betatorquevirus species in pediatric inpatients with encephalitis/meningoencephalitis from Ghana.</title>
        <authorList>
            <person name="Eibach D."/>
            <person name="Hogan B."/>
            <person name="Sarpong N."/>
            <person name="Winter D."/>
            <person name="Struck N.S."/>
            <person name="Adu-Sarkodie Y."/>
            <person name="Owusu-Dabo E."/>
            <person name="Schmidt-Chanasit J."/>
            <person name="May J."/>
            <person name="Cadar D."/>
        </authorList>
    </citation>
    <scope>NUCLEOTIDE SEQUENCE</scope>
    <source>
        <strain evidence="7">BNI-700684-G1-CSF</strain>
    </source>
</reference>